<keyword evidence="2" id="KW-0560">Oxidoreductase</keyword>
<evidence type="ECO:0000259" key="5">
    <source>
        <dbReference type="Pfam" id="PF25137"/>
    </source>
</evidence>
<keyword evidence="3" id="KW-0520">NAD</keyword>
<dbReference type="PROSITE" id="PS00913">
    <property type="entry name" value="ADH_IRON_1"/>
    <property type="match status" value="1"/>
</dbReference>
<dbReference type="PANTHER" id="PTHR11496:SF102">
    <property type="entry name" value="ALCOHOL DEHYDROGENASE 4"/>
    <property type="match status" value="1"/>
</dbReference>
<dbReference type="Gene3D" id="3.40.50.1970">
    <property type="match status" value="1"/>
</dbReference>
<proteinExistence type="inferred from homology"/>
<dbReference type="InterPro" id="IPR018211">
    <property type="entry name" value="ADH_Fe_CS"/>
</dbReference>
<protein>
    <submittedName>
        <fullName evidence="6">Iron-containing alcohol dehydrogenase</fullName>
    </submittedName>
</protein>
<gene>
    <name evidence="6" type="ORF">LVY72_21305</name>
</gene>
<keyword evidence="7" id="KW-1185">Reference proteome</keyword>
<evidence type="ECO:0000259" key="4">
    <source>
        <dbReference type="Pfam" id="PF00465"/>
    </source>
</evidence>
<dbReference type="CDD" id="cd08551">
    <property type="entry name" value="Fe-ADH"/>
    <property type="match status" value="1"/>
</dbReference>
<dbReference type="PANTHER" id="PTHR11496">
    <property type="entry name" value="ALCOHOL DEHYDROGENASE"/>
    <property type="match status" value="1"/>
</dbReference>
<name>A0ABS9LCN8_9MICC</name>
<organism evidence="6 7">
    <name type="scientific">Arthrobacter hankyongi</name>
    <dbReference type="NCBI Taxonomy" id="2904801"/>
    <lineage>
        <taxon>Bacteria</taxon>
        <taxon>Bacillati</taxon>
        <taxon>Actinomycetota</taxon>
        <taxon>Actinomycetes</taxon>
        <taxon>Micrococcales</taxon>
        <taxon>Micrococcaceae</taxon>
        <taxon>Arthrobacter</taxon>
    </lineage>
</organism>
<comment type="similarity">
    <text evidence="1">Belongs to the iron-containing alcohol dehydrogenase family.</text>
</comment>
<dbReference type="Pfam" id="PF25137">
    <property type="entry name" value="ADH_Fe_C"/>
    <property type="match status" value="1"/>
</dbReference>
<accession>A0ABS9LCN8</accession>
<dbReference type="RefSeq" id="WP_237826307.1">
    <property type="nucleotide sequence ID" value="NZ_JAKLTQ010000025.1"/>
</dbReference>
<dbReference type="Pfam" id="PF00465">
    <property type="entry name" value="Fe-ADH"/>
    <property type="match status" value="1"/>
</dbReference>
<evidence type="ECO:0000256" key="3">
    <source>
        <dbReference type="ARBA" id="ARBA00023027"/>
    </source>
</evidence>
<evidence type="ECO:0000313" key="6">
    <source>
        <dbReference type="EMBL" id="MCG2624430.1"/>
    </source>
</evidence>
<feature type="domain" description="Fe-containing alcohol dehydrogenase-like C-terminal" evidence="5">
    <location>
        <begin position="197"/>
        <end position="384"/>
    </location>
</feature>
<sequence>MTSSDLLAGIPRPFLAPRQVLVGDGAAAEAGTALAAWSVPAGAVGVIADSAVAEFGIAEPLLQGLEAAGYRTHLFALPVGEPTLAAAQDALDFLRSMGPKAVVGIGGGSAMDVAKIAALAATTDKPVADFLGIDPEAEPGLPLVLVPTTSGTGAEVTRISMLADEQGRKVICSHPLLVPLLAVLDPELVVGLPPAVTAATGMDAMAHAVEAFLSRNRSPLSAQASLQAIRLLREWLPRAVARGSDMDARRATLYGAHQAGLALNAGVILGHSLAYTIANRKHLPHGVTCAIALPYCVAYNAGSELPGADDLALAITEGRSDSLDDAAVELRQLAERLGLPTSLADIGIPADEAREMAQECIHRYPRPANPRPFALDALTDLVAAMACGELPGSGLPGLQKNEGVNA</sequence>
<dbReference type="InterPro" id="IPR039697">
    <property type="entry name" value="Alcohol_dehydrogenase_Fe"/>
</dbReference>
<evidence type="ECO:0000313" key="7">
    <source>
        <dbReference type="Proteomes" id="UP001165368"/>
    </source>
</evidence>
<dbReference type="SUPFAM" id="SSF56796">
    <property type="entry name" value="Dehydroquinate synthase-like"/>
    <property type="match status" value="1"/>
</dbReference>
<comment type="caution">
    <text evidence="6">The sequence shown here is derived from an EMBL/GenBank/DDBJ whole genome shotgun (WGS) entry which is preliminary data.</text>
</comment>
<dbReference type="InterPro" id="IPR001670">
    <property type="entry name" value="ADH_Fe/GldA"/>
</dbReference>
<dbReference type="Proteomes" id="UP001165368">
    <property type="component" value="Unassembled WGS sequence"/>
</dbReference>
<dbReference type="Gene3D" id="1.20.1090.10">
    <property type="entry name" value="Dehydroquinate synthase-like - alpha domain"/>
    <property type="match status" value="1"/>
</dbReference>
<evidence type="ECO:0000256" key="2">
    <source>
        <dbReference type="ARBA" id="ARBA00023002"/>
    </source>
</evidence>
<dbReference type="EMBL" id="JAKLTQ010000025">
    <property type="protein sequence ID" value="MCG2624430.1"/>
    <property type="molecule type" value="Genomic_DNA"/>
</dbReference>
<reference evidence="6" key="1">
    <citation type="submission" date="2022-01" db="EMBL/GenBank/DDBJ databases">
        <authorList>
            <person name="Jo J.-H."/>
            <person name="Im W.-T."/>
        </authorList>
    </citation>
    <scope>NUCLEOTIDE SEQUENCE</scope>
    <source>
        <strain evidence="6">I2-34</strain>
    </source>
</reference>
<dbReference type="InterPro" id="IPR056798">
    <property type="entry name" value="ADH_Fe_C"/>
</dbReference>
<feature type="domain" description="Alcohol dehydrogenase iron-type/glycerol dehydrogenase GldA" evidence="4">
    <location>
        <begin position="17"/>
        <end position="186"/>
    </location>
</feature>
<evidence type="ECO:0000256" key="1">
    <source>
        <dbReference type="ARBA" id="ARBA00007358"/>
    </source>
</evidence>